<gene>
    <name evidence="1" type="ORF">CLV62_10710</name>
</gene>
<proteinExistence type="predicted"/>
<dbReference type="SUPFAM" id="SSF53474">
    <property type="entry name" value="alpha/beta-Hydrolases"/>
    <property type="match status" value="1"/>
</dbReference>
<dbReference type="Proteomes" id="UP000247973">
    <property type="component" value="Unassembled WGS sequence"/>
</dbReference>
<evidence type="ECO:0000313" key="2">
    <source>
        <dbReference type="Proteomes" id="UP000247973"/>
    </source>
</evidence>
<evidence type="ECO:0000313" key="1">
    <source>
        <dbReference type="EMBL" id="PXV65418.1"/>
    </source>
</evidence>
<sequence length="405" mass="47393">MEYCDLYKHLKNIECYEANEINIDENTVLRNYNFESKYRFILPGGSGNNDDYEYIPLGSEHGYEPDIIQEMLNKKDAEILENIKFRYHVIAPKNTPRVKGILFMFHGFNEKHWAKYLPWAKYIVEKTGKAVVLFPIAFHMNRAPAAWSDMREMYSISEQRKHRHPDVIGSSLSNVAISTRLHNKPQRFIWSGLQTYYDVIDLIEDIKTNNHPNIDPEASIDVFSYSIGSFLSEILMMTNKNDYFSKSRFISFCGGAVFNRLSPVSKFILDSEANVSLYSYVVEHLESHMKRDEVLRHYLGGTHPEGVNFRSMLNYKTLTKYRESKFREMSDRIYAITLREDTVVPAYEVINTLQGVNRDIPIKVDILGFPYKYKHEDPFPALQGIKKEVTEQFKRTFDLVCEFLK</sequence>
<dbReference type="EMBL" id="QICL01000007">
    <property type="protein sequence ID" value="PXV65418.1"/>
    <property type="molecule type" value="Genomic_DNA"/>
</dbReference>
<evidence type="ECO:0008006" key="3">
    <source>
        <dbReference type="Google" id="ProtNLM"/>
    </source>
</evidence>
<dbReference type="InterPro" id="IPR029058">
    <property type="entry name" value="AB_hydrolase_fold"/>
</dbReference>
<accession>A0A2V3PSJ3</accession>
<dbReference type="OrthoDB" id="5521540at2"/>
<dbReference type="RefSeq" id="WP_110310152.1">
    <property type="nucleotide sequence ID" value="NZ_QICL01000007.1"/>
</dbReference>
<dbReference type="AlphaFoldDB" id="A0A2V3PSJ3"/>
<name>A0A2V3PSJ3_9BACT</name>
<organism evidence="1 2">
    <name type="scientific">Dysgonomonas alginatilytica</name>
    <dbReference type="NCBI Taxonomy" id="1605892"/>
    <lineage>
        <taxon>Bacteria</taxon>
        <taxon>Pseudomonadati</taxon>
        <taxon>Bacteroidota</taxon>
        <taxon>Bacteroidia</taxon>
        <taxon>Bacteroidales</taxon>
        <taxon>Dysgonomonadaceae</taxon>
        <taxon>Dysgonomonas</taxon>
    </lineage>
</organism>
<keyword evidence="2" id="KW-1185">Reference proteome</keyword>
<protein>
    <recommendedName>
        <fullName evidence="3">Alpha/beta hydrolase</fullName>
    </recommendedName>
</protein>
<dbReference type="Pfam" id="PF19519">
    <property type="entry name" value="DUF6051"/>
    <property type="match status" value="1"/>
</dbReference>
<dbReference type="InterPro" id="IPR046114">
    <property type="entry name" value="DUF6051"/>
</dbReference>
<reference evidence="1 2" key="1">
    <citation type="submission" date="2018-03" db="EMBL/GenBank/DDBJ databases">
        <title>Genomic Encyclopedia of Archaeal and Bacterial Type Strains, Phase II (KMG-II): from individual species to whole genera.</title>
        <authorList>
            <person name="Goeker M."/>
        </authorList>
    </citation>
    <scope>NUCLEOTIDE SEQUENCE [LARGE SCALE GENOMIC DNA]</scope>
    <source>
        <strain evidence="1 2">DSM 100214</strain>
    </source>
</reference>
<comment type="caution">
    <text evidence="1">The sequence shown here is derived from an EMBL/GenBank/DDBJ whole genome shotgun (WGS) entry which is preliminary data.</text>
</comment>